<dbReference type="GO" id="GO:0005634">
    <property type="term" value="C:nucleus"/>
    <property type="evidence" value="ECO:0007669"/>
    <property type="project" value="UniProtKB-SubCell"/>
</dbReference>
<evidence type="ECO:0000256" key="9">
    <source>
        <dbReference type="ARBA" id="ARBA00042761"/>
    </source>
</evidence>
<evidence type="ECO:0000256" key="3">
    <source>
        <dbReference type="ARBA" id="ARBA00022723"/>
    </source>
</evidence>
<evidence type="ECO:0000256" key="5">
    <source>
        <dbReference type="ARBA" id="ARBA00022839"/>
    </source>
</evidence>
<dbReference type="SUPFAM" id="SSF53098">
    <property type="entry name" value="Ribonuclease H-like"/>
    <property type="match status" value="1"/>
</dbReference>
<dbReference type="GO" id="GO:0006139">
    <property type="term" value="P:nucleobase-containing compound metabolic process"/>
    <property type="evidence" value="ECO:0007669"/>
    <property type="project" value="InterPro"/>
</dbReference>
<dbReference type="EMBL" id="SIDB01000001">
    <property type="protein sequence ID" value="KAI3437979.1"/>
    <property type="molecule type" value="Genomic_DNA"/>
</dbReference>
<evidence type="ECO:0000256" key="1">
    <source>
        <dbReference type="ARBA" id="ARBA00004123"/>
    </source>
</evidence>
<dbReference type="InterPro" id="IPR051132">
    <property type="entry name" value="3-5_Exonuclease_domain"/>
</dbReference>
<evidence type="ECO:0000256" key="10">
    <source>
        <dbReference type="SAM" id="MobiDB-lite"/>
    </source>
</evidence>
<evidence type="ECO:0000259" key="11">
    <source>
        <dbReference type="Pfam" id="PF01612"/>
    </source>
</evidence>
<keyword evidence="3" id="KW-0479">Metal-binding</keyword>
<keyword evidence="4" id="KW-0378">Hydrolase</keyword>
<feature type="compositionally biased region" description="Low complexity" evidence="10">
    <location>
        <begin position="462"/>
        <end position="471"/>
    </location>
</feature>
<keyword evidence="6" id="KW-0460">Magnesium</keyword>
<keyword evidence="13" id="KW-1185">Reference proteome</keyword>
<reference evidence="12" key="2">
    <citation type="submission" date="2020-11" db="EMBL/GenBank/DDBJ databases">
        <authorList>
            <person name="Cecchin M."/>
            <person name="Marcolungo L."/>
            <person name="Rossato M."/>
            <person name="Girolomoni L."/>
            <person name="Cosentino E."/>
            <person name="Cuine S."/>
            <person name="Li-Beisson Y."/>
            <person name="Delledonne M."/>
            <person name="Ballottari M."/>
        </authorList>
    </citation>
    <scope>NUCLEOTIDE SEQUENCE</scope>
    <source>
        <strain evidence="12">211/11P</strain>
        <tissue evidence="12">Whole cell</tissue>
    </source>
</reference>
<comment type="caution">
    <text evidence="12">The sequence shown here is derived from an EMBL/GenBank/DDBJ whole genome shotgun (WGS) entry which is preliminary data.</text>
</comment>
<feature type="compositionally biased region" description="Low complexity" evidence="10">
    <location>
        <begin position="435"/>
        <end position="449"/>
    </location>
</feature>
<reference evidence="12" key="1">
    <citation type="journal article" date="2019" name="Plant J.">
        <title>Chlorella vulgaris genome assembly and annotation reveals the molecular basis for metabolic acclimation to high light conditions.</title>
        <authorList>
            <person name="Cecchin M."/>
            <person name="Marcolungo L."/>
            <person name="Rossato M."/>
            <person name="Girolomoni L."/>
            <person name="Cosentino E."/>
            <person name="Cuine S."/>
            <person name="Li-Beisson Y."/>
            <person name="Delledonne M."/>
            <person name="Ballottari M."/>
        </authorList>
    </citation>
    <scope>NUCLEOTIDE SEQUENCE</scope>
    <source>
        <strain evidence="12">211/11P</strain>
    </source>
</reference>
<keyword evidence="7" id="KW-0539">Nucleus</keyword>
<dbReference type="GO" id="GO:0046872">
    <property type="term" value="F:metal ion binding"/>
    <property type="evidence" value="ECO:0007669"/>
    <property type="project" value="UniProtKB-KW"/>
</dbReference>
<gene>
    <name evidence="12" type="ORF">D9Q98_000423</name>
</gene>
<evidence type="ECO:0000256" key="6">
    <source>
        <dbReference type="ARBA" id="ARBA00022842"/>
    </source>
</evidence>
<dbReference type="AlphaFoldDB" id="A0A9D4Z1J5"/>
<dbReference type="GO" id="GO:0008408">
    <property type="term" value="F:3'-5' exonuclease activity"/>
    <property type="evidence" value="ECO:0007669"/>
    <property type="project" value="InterPro"/>
</dbReference>
<organism evidence="12 13">
    <name type="scientific">Chlorella vulgaris</name>
    <name type="common">Green alga</name>
    <dbReference type="NCBI Taxonomy" id="3077"/>
    <lineage>
        <taxon>Eukaryota</taxon>
        <taxon>Viridiplantae</taxon>
        <taxon>Chlorophyta</taxon>
        <taxon>core chlorophytes</taxon>
        <taxon>Trebouxiophyceae</taxon>
        <taxon>Chlorellales</taxon>
        <taxon>Chlorellaceae</taxon>
        <taxon>Chlorella clade</taxon>
        <taxon>Chlorella</taxon>
    </lineage>
</organism>
<proteinExistence type="predicted"/>
<dbReference type="Pfam" id="PF01612">
    <property type="entry name" value="DNA_pol_A_exo1"/>
    <property type="match status" value="1"/>
</dbReference>
<feature type="region of interest" description="Disordered" evidence="10">
    <location>
        <begin position="435"/>
        <end position="471"/>
    </location>
</feature>
<feature type="domain" description="3'-5' exonuclease" evidence="11">
    <location>
        <begin position="209"/>
        <end position="266"/>
    </location>
</feature>
<evidence type="ECO:0000256" key="7">
    <source>
        <dbReference type="ARBA" id="ARBA00023242"/>
    </source>
</evidence>
<evidence type="ECO:0000313" key="12">
    <source>
        <dbReference type="EMBL" id="KAI3437979.1"/>
    </source>
</evidence>
<feature type="region of interest" description="Disordered" evidence="10">
    <location>
        <begin position="145"/>
        <end position="177"/>
    </location>
</feature>
<dbReference type="InterPro" id="IPR012337">
    <property type="entry name" value="RNaseH-like_sf"/>
</dbReference>
<evidence type="ECO:0000313" key="13">
    <source>
        <dbReference type="Proteomes" id="UP001055712"/>
    </source>
</evidence>
<name>A0A9D4Z1J5_CHLVU</name>
<dbReference type="PANTHER" id="PTHR13620:SF109">
    <property type="entry name" value="3'-5' EXONUCLEASE"/>
    <property type="match status" value="1"/>
</dbReference>
<dbReference type="InterPro" id="IPR036397">
    <property type="entry name" value="RNaseH_sf"/>
</dbReference>
<dbReference type="Gene3D" id="3.30.420.10">
    <property type="entry name" value="Ribonuclease H-like superfamily/Ribonuclease H"/>
    <property type="match status" value="1"/>
</dbReference>
<keyword evidence="5" id="KW-0269">Exonuclease</keyword>
<dbReference type="GO" id="GO:0003676">
    <property type="term" value="F:nucleic acid binding"/>
    <property type="evidence" value="ECO:0007669"/>
    <property type="project" value="InterPro"/>
</dbReference>
<evidence type="ECO:0000256" key="4">
    <source>
        <dbReference type="ARBA" id="ARBA00022801"/>
    </source>
</evidence>
<dbReference type="OrthoDB" id="1920326at2759"/>
<feature type="region of interest" description="Disordered" evidence="10">
    <location>
        <begin position="393"/>
        <end position="422"/>
    </location>
</feature>
<dbReference type="InterPro" id="IPR002562">
    <property type="entry name" value="3'-5'_exonuclease_dom"/>
</dbReference>
<feature type="compositionally biased region" description="Low complexity" evidence="10">
    <location>
        <begin position="161"/>
        <end position="177"/>
    </location>
</feature>
<accession>A0A9D4Z1J5</accession>
<evidence type="ECO:0000256" key="2">
    <source>
        <dbReference type="ARBA" id="ARBA00022722"/>
    </source>
</evidence>
<keyword evidence="2" id="KW-0540">Nuclease</keyword>
<dbReference type="Proteomes" id="UP001055712">
    <property type="component" value="Unassembled WGS sequence"/>
</dbReference>
<protein>
    <recommendedName>
        <fullName evidence="8">3'-5' exonuclease</fullName>
    </recommendedName>
    <alternativeName>
        <fullName evidence="9">Werner Syndrome-like exonuclease</fullName>
    </alternativeName>
</protein>
<evidence type="ECO:0000256" key="8">
    <source>
        <dbReference type="ARBA" id="ARBA00040531"/>
    </source>
</evidence>
<sequence>MATSIDAGNGGAAQRRRRLPALRVQPLTTAATSATCPPDGKHVRPSTEENLPAAYFTGTLHYAYTSSEVDRCCQWLLHNSGVTVFGFDIECGLTPHLQQLLCCKEIIKVGVGILGDAQKLHRDFGLQMQGVLCLSDYANARVSTANSAAPLPGPPGTGNHPPSTSTGDPPTPAASAVALASGSAAPAACSTSSSGAGQLQRAGLPTGPHKWSLAGLVSLLLGLRLDKGQALRCSNWEVRPPLSSEQQLYAAADAQYSLLVYEILSKLPVTEGFPAVASAGTAGNPLGPTGQPIQPRGAAAADWVPSCAALRSLQPAKLAAYHALVQGAGVEEVAAQRRLQPDTVLGYMSEAVSAGLGYSLSCLGVSTELLRQVSSVCGTVLERQLLWQPAAACHEPGHGEGSSQQQQQQQQEPAGQLTGHKRACTPGPHIPLACAATHSSGSAGAGTSSEVPAQQGVPTDSAPGPAAEATAAAEAREWLNVGEALRAAGYTLRDLKEGHFAQVSYGQLRLVLAHLGRCNPLQLPGC</sequence>
<dbReference type="PANTHER" id="PTHR13620">
    <property type="entry name" value="3-5 EXONUCLEASE"/>
    <property type="match status" value="1"/>
</dbReference>
<comment type="subcellular location">
    <subcellularLocation>
        <location evidence="1">Nucleus</location>
    </subcellularLocation>
</comment>